<evidence type="ECO:0000313" key="2">
    <source>
        <dbReference type="EMBL" id="RDX47674.1"/>
    </source>
</evidence>
<keyword evidence="3" id="KW-1185">Reference proteome</keyword>
<name>A0A371D559_9APHY</name>
<dbReference type="AlphaFoldDB" id="A0A371D559"/>
<dbReference type="EMBL" id="KZ857417">
    <property type="protein sequence ID" value="RDX47674.1"/>
    <property type="molecule type" value="Genomic_DNA"/>
</dbReference>
<dbReference type="Proteomes" id="UP000256964">
    <property type="component" value="Unassembled WGS sequence"/>
</dbReference>
<evidence type="ECO:0000313" key="3">
    <source>
        <dbReference type="Proteomes" id="UP000256964"/>
    </source>
</evidence>
<reference evidence="2 3" key="1">
    <citation type="journal article" date="2018" name="Biotechnol. Biofuels">
        <title>Integrative visual omics of the white-rot fungus Polyporus brumalis exposes the biotechnological potential of its oxidative enzymes for delignifying raw plant biomass.</title>
        <authorList>
            <person name="Miyauchi S."/>
            <person name="Rancon A."/>
            <person name="Drula E."/>
            <person name="Hage H."/>
            <person name="Chaduli D."/>
            <person name="Favel A."/>
            <person name="Grisel S."/>
            <person name="Henrissat B."/>
            <person name="Herpoel-Gimbert I."/>
            <person name="Ruiz-Duenas F.J."/>
            <person name="Chevret D."/>
            <person name="Hainaut M."/>
            <person name="Lin J."/>
            <person name="Wang M."/>
            <person name="Pangilinan J."/>
            <person name="Lipzen A."/>
            <person name="Lesage-Meessen L."/>
            <person name="Navarro D."/>
            <person name="Riley R."/>
            <person name="Grigoriev I.V."/>
            <person name="Zhou S."/>
            <person name="Raouche S."/>
            <person name="Rosso M.N."/>
        </authorList>
    </citation>
    <scope>NUCLEOTIDE SEQUENCE [LARGE SCALE GENOMIC DNA]</scope>
    <source>
        <strain evidence="2 3">BRFM 1820</strain>
    </source>
</reference>
<feature type="region of interest" description="Disordered" evidence="1">
    <location>
        <begin position="28"/>
        <end position="73"/>
    </location>
</feature>
<gene>
    <name evidence="2" type="ORF">OH76DRAFT_727922</name>
</gene>
<proteinExistence type="predicted"/>
<accession>A0A371D559</accession>
<organism evidence="2 3">
    <name type="scientific">Lentinus brumalis</name>
    <dbReference type="NCBI Taxonomy" id="2498619"/>
    <lineage>
        <taxon>Eukaryota</taxon>
        <taxon>Fungi</taxon>
        <taxon>Dikarya</taxon>
        <taxon>Basidiomycota</taxon>
        <taxon>Agaricomycotina</taxon>
        <taxon>Agaricomycetes</taxon>
        <taxon>Polyporales</taxon>
        <taxon>Polyporaceae</taxon>
        <taxon>Lentinus</taxon>
    </lineage>
</organism>
<sequence length="168" mass="19046">MRIRPPRHRILPMGTTTRAMDASRTCPGLRNAGGRSRRTAVTGEHRRTRRPCCTRDSDSLAPMRARAADSQNAGVGVTPLKLRRRCSKHEERSLSILVEVSGDRVTDERNAQPDGGHWKLTMSMGDDDLDRRRVASSPYWHDGVTVCMGQLRSSAHYETHLWWMDKPQ</sequence>
<protein>
    <submittedName>
        <fullName evidence="2">Uncharacterized protein</fullName>
    </submittedName>
</protein>
<evidence type="ECO:0000256" key="1">
    <source>
        <dbReference type="SAM" id="MobiDB-lite"/>
    </source>
</evidence>